<dbReference type="AlphaFoldDB" id="A0A9Q3CZT8"/>
<protein>
    <submittedName>
        <fullName evidence="1">Uncharacterized protein</fullName>
    </submittedName>
</protein>
<reference evidence="1" key="1">
    <citation type="submission" date="2021-03" db="EMBL/GenBank/DDBJ databases">
        <title>Draft genome sequence of rust myrtle Austropuccinia psidii MF-1, a brazilian biotype.</title>
        <authorList>
            <person name="Quecine M.C."/>
            <person name="Pachon D.M.R."/>
            <person name="Bonatelli M.L."/>
            <person name="Correr F.H."/>
            <person name="Franceschini L.M."/>
            <person name="Leite T.F."/>
            <person name="Margarido G.R.A."/>
            <person name="Almeida C.A."/>
            <person name="Ferrarezi J.A."/>
            <person name="Labate C.A."/>
        </authorList>
    </citation>
    <scope>NUCLEOTIDE SEQUENCE</scope>
    <source>
        <strain evidence="1">MF-1</strain>
    </source>
</reference>
<evidence type="ECO:0000313" key="2">
    <source>
        <dbReference type="Proteomes" id="UP000765509"/>
    </source>
</evidence>
<sequence length="82" mass="9383">MRHDLIDVPYTYKNAFASDKEPSGAIKGDEVYINLNIYRPYPPVLRRPAYPSSPSAREALEKQIQELIQLGVLRKVGHNEED</sequence>
<dbReference type="OrthoDB" id="2595244at2759"/>
<dbReference type="EMBL" id="AVOT02011809">
    <property type="protein sequence ID" value="MBW0492907.1"/>
    <property type="molecule type" value="Genomic_DNA"/>
</dbReference>
<name>A0A9Q3CZT8_9BASI</name>
<organism evidence="1 2">
    <name type="scientific">Austropuccinia psidii MF-1</name>
    <dbReference type="NCBI Taxonomy" id="1389203"/>
    <lineage>
        <taxon>Eukaryota</taxon>
        <taxon>Fungi</taxon>
        <taxon>Dikarya</taxon>
        <taxon>Basidiomycota</taxon>
        <taxon>Pucciniomycotina</taxon>
        <taxon>Pucciniomycetes</taxon>
        <taxon>Pucciniales</taxon>
        <taxon>Sphaerophragmiaceae</taxon>
        <taxon>Austropuccinia</taxon>
    </lineage>
</organism>
<keyword evidence="2" id="KW-1185">Reference proteome</keyword>
<proteinExistence type="predicted"/>
<gene>
    <name evidence="1" type="ORF">O181_032622</name>
</gene>
<dbReference type="Proteomes" id="UP000765509">
    <property type="component" value="Unassembled WGS sequence"/>
</dbReference>
<accession>A0A9Q3CZT8</accession>
<evidence type="ECO:0000313" key="1">
    <source>
        <dbReference type="EMBL" id="MBW0492907.1"/>
    </source>
</evidence>
<comment type="caution">
    <text evidence="1">The sequence shown here is derived from an EMBL/GenBank/DDBJ whole genome shotgun (WGS) entry which is preliminary data.</text>
</comment>